<dbReference type="EMBL" id="JACHFM010000002">
    <property type="protein sequence ID" value="MBB5222271.1"/>
    <property type="molecule type" value="Genomic_DNA"/>
</dbReference>
<dbReference type="Gene3D" id="3.40.1550.10">
    <property type="entry name" value="CheC-like"/>
    <property type="match status" value="1"/>
</dbReference>
<dbReference type="InterPro" id="IPR001689">
    <property type="entry name" value="Flag_FliM"/>
</dbReference>
<dbReference type="GO" id="GO:0050918">
    <property type="term" value="P:positive chemotaxis"/>
    <property type="evidence" value="ECO:0007669"/>
    <property type="project" value="TreeGrafter"/>
</dbReference>
<keyword evidence="13" id="KW-1185">Reference proteome</keyword>
<organism evidence="12 13">
    <name type="scientific">Amaricoccus macauensis</name>
    <dbReference type="NCBI Taxonomy" id="57001"/>
    <lineage>
        <taxon>Bacteria</taxon>
        <taxon>Pseudomonadati</taxon>
        <taxon>Pseudomonadota</taxon>
        <taxon>Alphaproteobacteria</taxon>
        <taxon>Rhodobacterales</taxon>
        <taxon>Paracoccaceae</taxon>
        <taxon>Amaricoccus</taxon>
    </lineage>
</organism>
<dbReference type="Proteomes" id="UP000549457">
    <property type="component" value="Unassembled WGS sequence"/>
</dbReference>
<evidence type="ECO:0000256" key="10">
    <source>
        <dbReference type="ARBA" id="ARBA00025044"/>
    </source>
</evidence>
<evidence type="ECO:0000256" key="1">
    <source>
        <dbReference type="ARBA" id="ARBA00004117"/>
    </source>
</evidence>
<evidence type="ECO:0000256" key="7">
    <source>
        <dbReference type="ARBA" id="ARBA00022779"/>
    </source>
</evidence>
<protein>
    <recommendedName>
        <fullName evidence="4">Flagellar motor switch protein FliM</fullName>
    </recommendedName>
</protein>
<dbReference type="GO" id="GO:0009425">
    <property type="term" value="C:bacterial-type flagellum basal body"/>
    <property type="evidence" value="ECO:0007669"/>
    <property type="project" value="UniProtKB-SubCell"/>
</dbReference>
<dbReference type="InterPro" id="IPR036429">
    <property type="entry name" value="SpoA-like_sf"/>
</dbReference>
<evidence type="ECO:0000259" key="11">
    <source>
        <dbReference type="Pfam" id="PF01052"/>
    </source>
</evidence>
<evidence type="ECO:0000256" key="3">
    <source>
        <dbReference type="ARBA" id="ARBA00011049"/>
    </source>
</evidence>
<keyword evidence="8" id="KW-0472">Membrane</keyword>
<dbReference type="InterPro" id="IPR028976">
    <property type="entry name" value="CheC-like_sf"/>
</dbReference>
<evidence type="ECO:0000256" key="6">
    <source>
        <dbReference type="ARBA" id="ARBA00022500"/>
    </source>
</evidence>
<keyword evidence="12" id="KW-0969">Cilium</keyword>
<evidence type="ECO:0000256" key="8">
    <source>
        <dbReference type="ARBA" id="ARBA00023136"/>
    </source>
</evidence>
<comment type="function">
    <text evidence="10">FliM is one of three proteins (FliG, FliN, FliM) that forms the rotor-mounted switch complex (C ring), located at the base of the basal body. This complex interacts with the CheY and CheZ chemotaxis proteins, in addition to contacting components of the motor that determine the direction of flagellar rotation.</text>
</comment>
<evidence type="ECO:0000256" key="4">
    <source>
        <dbReference type="ARBA" id="ARBA00021898"/>
    </source>
</evidence>
<evidence type="ECO:0000313" key="13">
    <source>
        <dbReference type="Proteomes" id="UP000549457"/>
    </source>
</evidence>
<sequence>MASGGVLAQKLKQRGIARSPLPDSEFVGQAFARQIERAFRPLLKAPVGAVLIDGRTVKVAEALQGVPVPAMLCLVGMEGTKGQGLLMLDSDLAYHLVDLMLGGDASVAPMPLARTFTAIDMALCGLAQTAALAAIGDALAAAFGRPLQAGFQIAGQMQDVGQVRLAAPHVDLLVYSVALDIGSAARSGVLNLMLPLGMLDVVCAAMQTKADALPPDEATDLWRVQMGRAAILAPVVLDAVLHTQRMSVNAALALKVGDVIEVPPGAVSEVRLLLDQRGGKCAQLATGRLGAYRGAKVVKLDGALDPRVGEHVRRALRRS</sequence>
<evidence type="ECO:0000256" key="2">
    <source>
        <dbReference type="ARBA" id="ARBA00004202"/>
    </source>
</evidence>
<evidence type="ECO:0000256" key="5">
    <source>
        <dbReference type="ARBA" id="ARBA00022475"/>
    </source>
</evidence>
<reference evidence="12 13" key="1">
    <citation type="submission" date="2020-08" db="EMBL/GenBank/DDBJ databases">
        <title>Genomic Encyclopedia of Type Strains, Phase IV (KMG-IV): sequencing the most valuable type-strain genomes for metagenomic binning, comparative biology and taxonomic classification.</title>
        <authorList>
            <person name="Goeker M."/>
        </authorList>
    </citation>
    <scope>NUCLEOTIDE SEQUENCE [LARGE SCALE GENOMIC DNA]</scope>
    <source>
        <strain evidence="12 13">DSM 101730</strain>
    </source>
</reference>
<comment type="caution">
    <text evidence="12">The sequence shown here is derived from an EMBL/GenBank/DDBJ whole genome shotgun (WGS) entry which is preliminary data.</text>
</comment>
<dbReference type="SUPFAM" id="SSF103039">
    <property type="entry name" value="CheC-like"/>
    <property type="match status" value="1"/>
</dbReference>
<proteinExistence type="inferred from homology"/>
<dbReference type="PANTHER" id="PTHR30034">
    <property type="entry name" value="FLAGELLAR MOTOR SWITCH PROTEIN FLIM"/>
    <property type="match status" value="1"/>
</dbReference>
<dbReference type="InterPro" id="IPR001543">
    <property type="entry name" value="FliN-like_C"/>
</dbReference>
<dbReference type="AlphaFoldDB" id="A0A840SSU4"/>
<gene>
    <name evidence="12" type="ORF">HNP73_002207</name>
</gene>
<dbReference type="GO" id="GO:0071978">
    <property type="term" value="P:bacterial-type flagellum-dependent swarming motility"/>
    <property type="evidence" value="ECO:0007669"/>
    <property type="project" value="TreeGrafter"/>
</dbReference>
<dbReference type="Pfam" id="PF01052">
    <property type="entry name" value="FliMN_C"/>
    <property type="match status" value="1"/>
</dbReference>
<accession>A0A840SSU4</accession>
<name>A0A840SSU4_9RHOB</name>
<keyword evidence="7" id="KW-0283">Flagellar rotation</keyword>
<keyword evidence="9" id="KW-0975">Bacterial flagellum</keyword>
<evidence type="ECO:0000313" key="12">
    <source>
        <dbReference type="EMBL" id="MBB5222271.1"/>
    </source>
</evidence>
<dbReference type="PRINTS" id="PR00955">
    <property type="entry name" value="FLGMOTORFLIM"/>
</dbReference>
<dbReference type="Gene3D" id="2.30.330.10">
    <property type="entry name" value="SpoA-like"/>
    <property type="match status" value="1"/>
</dbReference>
<evidence type="ECO:0000256" key="9">
    <source>
        <dbReference type="ARBA" id="ARBA00023143"/>
    </source>
</evidence>
<dbReference type="GO" id="GO:0003774">
    <property type="term" value="F:cytoskeletal motor activity"/>
    <property type="evidence" value="ECO:0007669"/>
    <property type="project" value="InterPro"/>
</dbReference>
<feature type="domain" description="Flagellar motor switch protein FliN-like C-terminal" evidence="11">
    <location>
        <begin position="233"/>
        <end position="302"/>
    </location>
</feature>
<keyword evidence="5" id="KW-1003">Cell membrane</keyword>
<keyword evidence="12" id="KW-0282">Flagellum</keyword>
<dbReference type="GO" id="GO:0005886">
    <property type="term" value="C:plasma membrane"/>
    <property type="evidence" value="ECO:0007669"/>
    <property type="project" value="UniProtKB-SubCell"/>
</dbReference>
<comment type="similarity">
    <text evidence="3">Belongs to the FliM family.</text>
</comment>
<keyword evidence="12" id="KW-0966">Cell projection</keyword>
<dbReference type="RefSeq" id="WP_184148831.1">
    <property type="nucleotide sequence ID" value="NZ_JACHFM010000002.1"/>
</dbReference>
<keyword evidence="6" id="KW-0145">Chemotaxis</keyword>
<comment type="subcellular location">
    <subcellularLocation>
        <location evidence="1">Bacterial flagellum basal body</location>
    </subcellularLocation>
    <subcellularLocation>
        <location evidence="2">Cell membrane</location>
        <topology evidence="2">Peripheral membrane protein</topology>
    </subcellularLocation>
</comment>
<dbReference type="Pfam" id="PF02154">
    <property type="entry name" value="FliM"/>
    <property type="match status" value="1"/>
</dbReference>
<dbReference type="PANTHER" id="PTHR30034:SF6">
    <property type="entry name" value="YOP PROTEINS TRANSLOCATION PROTEIN Q"/>
    <property type="match status" value="1"/>
</dbReference>